<comment type="subcellular location">
    <subcellularLocation>
        <location evidence="1">Cell membrane</location>
    </subcellularLocation>
</comment>
<feature type="transmembrane region" description="Helical" evidence="6">
    <location>
        <begin position="20"/>
        <end position="41"/>
    </location>
</feature>
<evidence type="ECO:0000313" key="8">
    <source>
        <dbReference type="Proteomes" id="UP000249375"/>
    </source>
</evidence>
<evidence type="ECO:0000256" key="6">
    <source>
        <dbReference type="SAM" id="Phobius"/>
    </source>
</evidence>
<feature type="transmembrane region" description="Helical" evidence="6">
    <location>
        <begin position="382"/>
        <end position="401"/>
    </location>
</feature>
<dbReference type="KEGG" id="alq:C7Y71_007900"/>
<dbReference type="GO" id="GO:0050501">
    <property type="term" value="F:hyaluronan synthase activity"/>
    <property type="evidence" value="ECO:0007669"/>
    <property type="project" value="TreeGrafter"/>
</dbReference>
<feature type="transmembrane region" description="Helical" evidence="6">
    <location>
        <begin position="349"/>
        <end position="370"/>
    </location>
</feature>
<evidence type="ECO:0000256" key="1">
    <source>
        <dbReference type="ARBA" id="ARBA00004236"/>
    </source>
</evidence>
<dbReference type="PANTHER" id="PTHR22913">
    <property type="entry name" value="HYALURONAN SYNTHASE"/>
    <property type="match status" value="1"/>
</dbReference>
<keyword evidence="3" id="KW-0328">Glycosyltransferase</keyword>
<gene>
    <name evidence="7" type="ORF">C7Y71_007900</name>
</gene>
<proteinExistence type="predicted"/>
<dbReference type="RefSeq" id="WP_111898082.1">
    <property type="nucleotide sequence ID" value="NZ_CP033459.1"/>
</dbReference>
<dbReference type="CDD" id="cd06434">
    <property type="entry name" value="GT2_HAS"/>
    <property type="match status" value="1"/>
</dbReference>
<evidence type="ECO:0000256" key="3">
    <source>
        <dbReference type="ARBA" id="ARBA00022676"/>
    </source>
</evidence>
<keyword evidence="6" id="KW-0812">Transmembrane</keyword>
<dbReference type="SUPFAM" id="SSF53448">
    <property type="entry name" value="Nucleotide-diphospho-sugar transferases"/>
    <property type="match status" value="1"/>
</dbReference>
<keyword evidence="2" id="KW-1003">Cell membrane</keyword>
<keyword evidence="8" id="KW-1185">Reference proteome</keyword>
<keyword evidence="4 7" id="KW-0808">Transferase</keyword>
<dbReference type="Gene3D" id="3.90.550.10">
    <property type="entry name" value="Spore Coat Polysaccharide Biosynthesis Protein SpsA, Chain A"/>
    <property type="match status" value="1"/>
</dbReference>
<feature type="transmembrane region" description="Helical" evidence="6">
    <location>
        <begin position="441"/>
        <end position="464"/>
    </location>
</feature>
<evidence type="ECO:0000313" key="7">
    <source>
        <dbReference type="EMBL" id="QFQ13763.1"/>
    </source>
</evidence>
<dbReference type="Pfam" id="PF13641">
    <property type="entry name" value="Glyco_tranf_2_3"/>
    <property type="match status" value="1"/>
</dbReference>
<dbReference type="PANTHER" id="PTHR22913:SF12">
    <property type="entry name" value="MANNURONAN SYNTHASE"/>
    <property type="match status" value="1"/>
</dbReference>
<dbReference type="GO" id="GO:0030213">
    <property type="term" value="P:hyaluronan biosynthetic process"/>
    <property type="evidence" value="ECO:0007669"/>
    <property type="project" value="TreeGrafter"/>
</dbReference>
<keyword evidence="6" id="KW-1133">Transmembrane helix</keyword>
<accession>A0A5P8E9Z9</accession>
<dbReference type="GO" id="GO:0005886">
    <property type="term" value="C:plasma membrane"/>
    <property type="evidence" value="ECO:0007669"/>
    <property type="project" value="UniProtKB-SubCell"/>
</dbReference>
<dbReference type="OrthoDB" id="9766971at2"/>
<evidence type="ECO:0000256" key="5">
    <source>
        <dbReference type="ARBA" id="ARBA00023136"/>
    </source>
</evidence>
<reference evidence="7 8" key="1">
    <citation type="submission" date="2018-11" db="EMBL/GenBank/DDBJ databases">
        <authorList>
            <person name="Na S.W."/>
            <person name="Baik M."/>
        </authorList>
    </citation>
    <scope>NUCLEOTIDE SEQUENCE [LARGE SCALE GENOMIC DNA]</scope>
    <source>
        <strain evidence="7 8">E39</strain>
    </source>
</reference>
<evidence type="ECO:0000256" key="2">
    <source>
        <dbReference type="ARBA" id="ARBA00022475"/>
    </source>
</evidence>
<dbReference type="AlphaFoldDB" id="A0A5P8E9Z9"/>
<dbReference type="Proteomes" id="UP000249375">
    <property type="component" value="Chromosome"/>
</dbReference>
<keyword evidence="5 6" id="KW-0472">Membrane</keyword>
<feature type="transmembrane region" description="Helical" evidence="6">
    <location>
        <begin position="309"/>
        <end position="329"/>
    </location>
</feature>
<sequence length="465" mass="53511">MFTFFQTLYDLFSSGNFHWFVLFYFVIIIRWLVVSCFAAGYKPYTCSSGKFFTTVIIPVVDEPVSLFRNVLQRILSQQPDEIIIVINGPENPELLSVAEAVGLEARKSGKRTDLKTYYTPVAGKRNAIRIGVENASLQSDVTLLVDSDVLWTENVLKNILMPFAEDPLVGGVTTRQKILDPKRNFITRIAAILEDIRAEGTMRAMSSNGKVGCLPGRTIAFRTSILRDSMDEFMTEKFMGIHKEVSDDRSLTNITLRRGFKTVMQDTALVYTDCPTETRRYFRQQLRWAEGSQYNNIRMMPWMLRNARLMLFIYLTDMLMPFLLISTYTNWFLGFVARASGYDFETLPFSVNIFLLCVLIYVGSAISFTVRNIRLLRIVRLRNILFFPFLILFLSVFMLPIRMTGLARCADSLSWGTRKTTASDAENIQEDIPGKMNGYQILMRLLVVLLMLFFVSFSFFMELFF</sequence>
<organism evidence="7 8">
    <name type="scientific">Pseudoprevotella muciniphila</name>
    <dbReference type="NCBI Taxonomy" id="2133944"/>
    <lineage>
        <taxon>Bacteria</taxon>
        <taxon>Pseudomonadati</taxon>
        <taxon>Bacteroidota</taxon>
        <taxon>Bacteroidia</taxon>
        <taxon>Bacteroidales</taxon>
        <taxon>Prevotellaceae</taxon>
        <taxon>Pseudoprevotella</taxon>
    </lineage>
</organism>
<evidence type="ECO:0000256" key="4">
    <source>
        <dbReference type="ARBA" id="ARBA00022679"/>
    </source>
</evidence>
<dbReference type="EMBL" id="CP033459">
    <property type="protein sequence ID" value="QFQ13763.1"/>
    <property type="molecule type" value="Genomic_DNA"/>
</dbReference>
<name>A0A5P8E9Z9_9BACT</name>
<protein>
    <submittedName>
        <fullName evidence="7">Glycosyltransferase</fullName>
    </submittedName>
</protein>
<dbReference type="GO" id="GO:0085029">
    <property type="term" value="P:extracellular matrix assembly"/>
    <property type="evidence" value="ECO:0007669"/>
    <property type="project" value="TreeGrafter"/>
</dbReference>
<dbReference type="InterPro" id="IPR029044">
    <property type="entry name" value="Nucleotide-diphossugar_trans"/>
</dbReference>